<dbReference type="EMBL" id="LVYD01000045">
    <property type="protein sequence ID" value="OQP63460.1"/>
    <property type="molecule type" value="Genomic_DNA"/>
</dbReference>
<proteinExistence type="predicted"/>
<accession>A0A1V9FYR6</accession>
<dbReference type="OrthoDB" id="680656at2"/>
<dbReference type="STRING" id="1703345.A3860_24260"/>
<sequence length="1192" mass="132768">MAIIKMGKKSKLLIGRLTVLFLFLHPVVLLNGQNLNPQNLTNVIPPTPEVAAFAKYVDMPVGYSTGSAQVSIPVYTVTSGSLSVPINLSYNTSGIKVEEAATWVGLGWNLSTGGSISRMVRGLPDDFGSEGYMHTATTVQYILSLSPSSDEYKQIMAGRVYASNSLDIEPDIFIYSIMGYSGKFYYDQQLHQFVQTPYQAVKIQYTLNGSMITGWTLTLPNGVTCYMGLSKDGNRTGYDTYNGQSGFTNTNGTNGESAGDGSPSHITTWQVMDIVSPTTKSIKYYYTSITATDFGRGGETKDYQTGSLCDELTTDRISASFYKQYSNKAQISRISTDLCDVYFVPSIEGREDVLADPVATKRLDSIIVRNKSNQIVKSFSFDYGYFVSTDITSINGMGDVTDVSAKRLYLKSLTENSSTDGTKLPYYFYYDTNIKLPNRLSAAQDYWGYYNGKSNGTNLTPKLRERLIYGFGTGFLPGADRTVDFNYAKACSLNKIKYPTGGTTEYFFEKNMIGGNSYNNIMNGFQLSGMLDKSYFFYKSTEFQPQGTPAFTYIDTLEIGDIVDEAQVIAQIPGCASGAPMSDDCPVVFSITGITDNSFYITMQTKTIYVNLPKGKYLVKAVTSSDGDITIPDFSVRINWQENPDPNNYVAGGMRVYKIVNTDGNGGRLVKRLKYNWFTDSTRSSGELISAPVYHKKIYCGTANQIEPTVLRTVSSSMVPLASLDGQIIHYTNVTEYYSDTNSYKTEYEFSFDYYGTVDPNGENYPVPTPVQRDWRKELLVSKKVYEKVNAYDGFRILQWEQHFYNYFEFKEKINSFGIRIAPYATGGFGTTPYKFTTEWYLPDSISTIQYTYKADGTPGNTIVSTSKSFFNSNNYYVVSNTRSVNSKGQVTDTKTWYPADYNNISSTNLASLQQAGFIQLPVKVETSNDGKLTNGQLITYNDQGLPVGVYAYENSNITDTVAHDRNLLIPANYSLKKSLWYKNDYFTLLQAKNPDDEILSFIWDYSGSYPIAQIMNSDSASIAYTSFEADGSGYWSVGSSARVSGGITGGYSYQLSNGNVSKTGLTSTATYIVSYWTRNASPYTIAGTISGYPVQGKTVTINGITWTYYEHKITGQSTITIAGTGYIDELRLYPENAQITTYTYDPLIGISTQCDVDNRITYYQYDGLGRLQLIKDQDGNIIKTVEYHYRQ</sequence>
<gene>
    <name evidence="1" type="ORF">A3860_24260</name>
</gene>
<comment type="caution">
    <text evidence="1">The sequence shown here is derived from an EMBL/GenBank/DDBJ whole genome shotgun (WGS) entry which is preliminary data.</text>
</comment>
<dbReference type="AlphaFoldDB" id="A0A1V9FYR6"/>
<keyword evidence="2" id="KW-1185">Reference proteome</keyword>
<dbReference type="RefSeq" id="WP_081147724.1">
    <property type="nucleotide sequence ID" value="NZ_LVYD01000045.1"/>
</dbReference>
<organism evidence="1 2">
    <name type="scientific">Niastella vici</name>
    <dbReference type="NCBI Taxonomy" id="1703345"/>
    <lineage>
        <taxon>Bacteria</taxon>
        <taxon>Pseudomonadati</taxon>
        <taxon>Bacteroidota</taxon>
        <taxon>Chitinophagia</taxon>
        <taxon>Chitinophagales</taxon>
        <taxon>Chitinophagaceae</taxon>
        <taxon>Niastella</taxon>
    </lineage>
</organism>
<dbReference type="Proteomes" id="UP000192796">
    <property type="component" value="Unassembled WGS sequence"/>
</dbReference>
<evidence type="ECO:0000313" key="1">
    <source>
        <dbReference type="EMBL" id="OQP63460.1"/>
    </source>
</evidence>
<name>A0A1V9FYR6_9BACT</name>
<evidence type="ECO:0000313" key="2">
    <source>
        <dbReference type="Proteomes" id="UP000192796"/>
    </source>
</evidence>
<protein>
    <recommendedName>
        <fullName evidence="3">YD repeat-containing protein</fullName>
    </recommendedName>
</protein>
<reference evidence="1 2" key="1">
    <citation type="submission" date="2016-03" db="EMBL/GenBank/DDBJ databases">
        <title>Niastella vici sp. nov., isolated from farmland soil.</title>
        <authorList>
            <person name="Chen L."/>
            <person name="Wang D."/>
            <person name="Yang S."/>
            <person name="Wang G."/>
        </authorList>
    </citation>
    <scope>NUCLEOTIDE SEQUENCE [LARGE SCALE GENOMIC DNA]</scope>
    <source>
        <strain evidence="1 2">DJ57</strain>
    </source>
</reference>
<evidence type="ECO:0008006" key="3">
    <source>
        <dbReference type="Google" id="ProtNLM"/>
    </source>
</evidence>